<organism evidence="1 2">
    <name type="scientific">Racocetra persica</name>
    <dbReference type="NCBI Taxonomy" id="160502"/>
    <lineage>
        <taxon>Eukaryota</taxon>
        <taxon>Fungi</taxon>
        <taxon>Fungi incertae sedis</taxon>
        <taxon>Mucoromycota</taxon>
        <taxon>Glomeromycotina</taxon>
        <taxon>Glomeromycetes</taxon>
        <taxon>Diversisporales</taxon>
        <taxon>Gigasporaceae</taxon>
        <taxon>Racocetra</taxon>
    </lineage>
</organism>
<dbReference type="Proteomes" id="UP000789920">
    <property type="component" value="Unassembled WGS sequence"/>
</dbReference>
<name>A0ACA9KRG4_9GLOM</name>
<evidence type="ECO:0000313" key="2">
    <source>
        <dbReference type="Proteomes" id="UP000789920"/>
    </source>
</evidence>
<accession>A0ACA9KRG4</accession>
<dbReference type="EMBL" id="CAJVQC010001181">
    <property type="protein sequence ID" value="CAG8489226.1"/>
    <property type="molecule type" value="Genomic_DNA"/>
</dbReference>
<gene>
    <name evidence="1" type="ORF">RPERSI_LOCUS1313</name>
</gene>
<comment type="caution">
    <text evidence="1">The sequence shown here is derived from an EMBL/GenBank/DDBJ whole genome shotgun (WGS) entry which is preliminary data.</text>
</comment>
<keyword evidence="2" id="KW-1185">Reference proteome</keyword>
<evidence type="ECO:0000313" key="1">
    <source>
        <dbReference type="EMBL" id="CAG8489226.1"/>
    </source>
</evidence>
<protein>
    <submittedName>
        <fullName evidence="1">20953_t:CDS:1</fullName>
    </submittedName>
</protein>
<sequence>MWKRGNFWYHLKMAHSITKDNIDNVSNIEHNQINLLRKQILNNKIISFICKDQQPLAIITDDGFIELIKEAQQLMDKFSETLFYGSLKSDLSSDLALDTDDNSVMIDFESSMTIFDDDIIYEDADEKIDEINNRT</sequence>
<proteinExistence type="predicted"/>
<reference evidence="1" key="1">
    <citation type="submission" date="2021-06" db="EMBL/GenBank/DDBJ databases">
        <authorList>
            <person name="Kallberg Y."/>
            <person name="Tangrot J."/>
            <person name="Rosling A."/>
        </authorList>
    </citation>
    <scope>NUCLEOTIDE SEQUENCE</scope>
    <source>
        <strain evidence="1">MA461A</strain>
    </source>
</reference>